<reference evidence="3" key="1">
    <citation type="journal article" date="2019" name="Int. J. Syst. Evol. Microbiol.">
        <title>The Global Catalogue of Microorganisms (GCM) 10K type strain sequencing project: providing services to taxonomists for standard genome sequencing and annotation.</title>
        <authorList>
            <consortium name="The Broad Institute Genomics Platform"/>
            <consortium name="The Broad Institute Genome Sequencing Center for Infectious Disease"/>
            <person name="Wu L."/>
            <person name="Ma J."/>
        </authorList>
    </citation>
    <scope>NUCLEOTIDE SEQUENCE [LARGE SCALE GENOMIC DNA]</scope>
    <source>
        <strain evidence="3">CCUG 53903</strain>
    </source>
</reference>
<organism evidence="2 3">
    <name type="scientific">Nonomuraea insulae</name>
    <dbReference type="NCBI Taxonomy" id="1616787"/>
    <lineage>
        <taxon>Bacteria</taxon>
        <taxon>Bacillati</taxon>
        <taxon>Actinomycetota</taxon>
        <taxon>Actinomycetes</taxon>
        <taxon>Streptosporangiales</taxon>
        <taxon>Streptosporangiaceae</taxon>
        <taxon>Nonomuraea</taxon>
    </lineage>
</organism>
<keyword evidence="1" id="KW-0472">Membrane</keyword>
<dbReference type="Pfam" id="PF19545">
    <property type="entry name" value="DUF6069"/>
    <property type="match status" value="1"/>
</dbReference>
<feature type="transmembrane region" description="Helical" evidence="1">
    <location>
        <begin position="78"/>
        <end position="96"/>
    </location>
</feature>
<evidence type="ECO:0000256" key="1">
    <source>
        <dbReference type="SAM" id="Phobius"/>
    </source>
</evidence>
<proteinExistence type="predicted"/>
<accession>A0ABW1D7B1</accession>
<dbReference type="InterPro" id="IPR045713">
    <property type="entry name" value="DUF6069"/>
</dbReference>
<evidence type="ECO:0000313" key="2">
    <source>
        <dbReference type="EMBL" id="MFC5833773.1"/>
    </source>
</evidence>
<keyword evidence="1" id="KW-1133">Transmembrane helix</keyword>
<sequence>MNTSIRRLLLTVIGAPAAALAVWALAVPVAGTALTVRMGDGTQSVGPVPVVVASLLAGLAGWALLAVLERFVSRPGRIWTIVALVVLALSLLGPVGSGVGTVATLVLVLLHLVVGAVLVPGLARSAGAGLRADHGTAADVRTPPRSFL</sequence>
<gene>
    <name evidence="2" type="ORF">ACFPZ3_58875</name>
</gene>
<feature type="transmembrane region" description="Helical" evidence="1">
    <location>
        <begin position="48"/>
        <end position="66"/>
    </location>
</feature>
<name>A0ABW1D7B1_9ACTN</name>
<evidence type="ECO:0000313" key="3">
    <source>
        <dbReference type="Proteomes" id="UP001596058"/>
    </source>
</evidence>
<comment type="caution">
    <text evidence="2">The sequence shown here is derived from an EMBL/GenBank/DDBJ whole genome shotgun (WGS) entry which is preliminary data.</text>
</comment>
<dbReference type="EMBL" id="JBHSPA010000097">
    <property type="protein sequence ID" value="MFC5833773.1"/>
    <property type="molecule type" value="Genomic_DNA"/>
</dbReference>
<dbReference type="Proteomes" id="UP001596058">
    <property type="component" value="Unassembled WGS sequence"/>
</dbReference>
<dbReference type="RefSeq" id="WP_379523191.1">
    <property type="nucleotide sequence ID" value="NZ_JBHSPA010000097.1"/>
</dbReference>
<keyword evidence="1" id="KW-0812">Transmembrane</keyword>
<feature type="transmembrane region" description="Helical" evidence="1">
    <location>
        <begin position="102"/>
        <end position="123"/>
    </location>
</feature>
<keyword evidence="3" id="KW-1185">Reference proteome</keyword>
<protein>
    <submittedName>
        <fullName evidence="2">DUF6069 family protein</fullName>
    </submittedName>
</protein>